<keyword evidence="5" id="KW-1185">Reference proteome</keyword>
<evidence type="ECO:0000256" key="1">
    <source>
        <dbReference type="ARBA" id="ARBA00022737"/>
    </source>
</evidence>
<feature type="region of interest" description="Disordered" evidence="2">
    <location>
        <begin position="29"/>
        <end position="58"/>
    </location>
</feature>
<proteinExistence type="predicted"/>
<dbReference type="Gene3D" id="3.40.50.300">
    <property type="entry name" value="P-loop containing nucleotide triphosphate hydrolases"/>
    <property type="match status" value="1"/>
</dbReference>
<protein>
    <submittedName>
        <fullName evidence="4">Putative nwd2 protein</fullName>
    </submittedName>
</protein>
<name>A0A8H6YK22_9AGAR</name>
<dbReference type="Proteomes" id="UP000620124">
    <property type="component" value="Unassembled WGS sequence"/>
</dbReference>
<gene>
    <name evidence="4" type="ORF">MVEN_00729800</name>
</gene>
<dbReference type="OrthoDB" id="4760524at2759"/>
<dbReference type="PANTHER" id="PTHR10039">
    <property type="entry name" value="AMELOGENIN"/>
    <property type="match status" value="1"/>
</dbReference>
<dbReference type="AlphaFoldDB" id="A0A8H6YK22"/>
<dbReference type="InterPro" id="IPR056884">
    <property type="entry name" value="NPHP3-like_N"/>
</dbReference>
<dbReference type="EMBL" id="JACAZI010000005">
    <property type="protein sequence ID" value="KAF7360022.1"/>
    <property type="molecule type" value="Genomic_DNA"/>
</dbReference>
<dbReference type="InterPro" id="IPR027417">
    <property type="entry name" value="P-loop_NTPase"/>
</dbReference>
<feature type="domain" description="Nephrocystin 3-like N-terminal" evidence="3">
    <location>
        <begin position="142"/>
        <end position="296"/>
    </location>
</feature>
<evidence type="ECO:0000259" key="3">
    <source>
        <dbReference type="Pfam" id="PF24883"/>
    </source>
</evidence>
<evidence type="ECO:0000256" key="2">
    <source>
        <dbReference type="SAM" id="MobiDB-lite"/>
    </source>
</evidence>
<evidence type="ECO:0000313" key="4">
    <source>
        <dbReference type="EMBL" id="KAF7360022.1"/>
    </source>
</evidence>
<dbReference type="PANTHER" id="PTHR10039:SF14">
    <property type="entry name" value="NACHT DOMAIN-CONTAINING PROTEIN"/>
    <property type="match status" value="1"/>
</dbReference>
<sequence>MSFTFTGPHPVSFQGGTFNSVSGDMNVFTSSQEFPPPKLGRHAESHEQPYNKPYSRRGLHQNRRSISNEHAGLTFSPNGTNSTFNAIGGNMTSVSLTSYGENGLDILYRFVLQDALHNSAGRPPDPSCHPGTRDKMLGDLGRWSQDDRKESSLLWLHGSAGIGKSAIAQTFAVNCQKAGTLGASFFFKRGDTGRGTWKGLFPTVAYQLATSFDELRDLIQEAVQSDKLVFGQSMRHQYQKLIVAPFERAPPLAVRPIIVIDGLDECEDHSVHGDLLKLLIEGLRGRLPARILLASRPEPHLREILQAHDNFDICRHLQLLPDPSAHADIHRYFLDEFSRIRQLHRSRGVLFENDWPAQDSINWLVEKSSGTFIYAATVLRYIDDEWSHPADRLDFGSRP</sequence>
<evidence type="ECO:0000313" key="5">
    <source>
        <dbReference type="Proteomes" id="UP000620124"/>
    </source>
</evidence>
<reference evidence="4" key="1">
    <citation type="submission" date="2020-05" db="EMBL/GenBank/DDBJ databases">
        <title>Mycena genomes resolve the evolution of fungal bioluminescence.</title>
        <authorList>
            <person name="Tsai I.J."/>
        </authorList>
    </citation>
    <scope>NUCLEOTIDE SEQUENCE</scope>
    <source>
        <strain evidence="4">CCC161011</strain>
    </source>
</reference>
<dbReference type="SUPFAM" id="SSF52540">
    <property type="entry name" value="P-loop containing nucleoside triphosphate hydrolases"/>
    <property type="match status" value="1"/>
</dbReference>
<organism evidence="4 5">
    <name type="scientific">Mycena venus</name>
    <dbReference type="NCBI Taxonomy" id="2733690"/>
    <lineage>
        <taxon>Eukaryota</taxon>
        <taxon>Fungi</taxon>
        <taxon>Dikarya</taxon>
        <taxon>Basidiomycota</taxon>
        <taxon>Agaricomycotina</taxon>
        <taxon>Agaricomycetes</taxon>
        <taxon>Agaricomycetidae</taxon>
        <taxon>Agaricales</taxon>
        <taxon>Marasmiineae</taxon>
        <taxon>Mycenaceae</taxon>
        <taxon>Mycena</taxon>
    </lineage>
</organism>
<keyword evidence="1" id="KW-0677">Repeat</keyword>
<comment type="caution">
    <text evidence="4">The sequence shown here is derived from an EMBL/GenBank/DDBJ whole genome shotgun (WGS) entry which is preliminary data.</text>
</comment>
<accession>A0A8H6YK22</accession>
<dbReference type="Pfam" id="PF24883">
    <property type="entry name" value="NPHP3_N"/>
    <property type="match status" value="1"/>
</dbReference>